<protein>
    <recommendedName>
        <fullName evidence="9">Dof zinc finger protein</fullName>
    </recommendedName>
</protein>
<evidence type="ECO:0000256" key="8">
    <source>
        <dbReference type="PROSITE-ProRule" id="PRU00071"/>
    </source>
</evidence>
<dbReference type="PROSITE" id="PS50884">
    <property type="entry name" value="ZF_DOF_2"/>
    <property type="match status" value="1"/>
</dbReference>
<dbReference type="InterPro" id="IPR045174">
    <property type="entry name" value="Dof"/>
</dbReference>
<evidence type="ECO:0000256" key="3">
    <source>
        <dbReference type="ARBA" id="ARBA00022833"/>
    </source>
</evidence>
<evidence type="ECO:0000256" key="1">
    <source>
        <dbReference type="ARBA" id="ARBA00022723"/>
    </source>
</evidence>
<evidence type="ECO:0000256" key="2">
    <source>
        <dbReference type="ARBA" id="ARBA00022771"/>
    </source>
</evidence>
<evidence type="ECO:0000256" key="7">
    <source>
        <dbReference type="ARBA" id="ARBA00023242"/>
    </source>
</evidence>
<dbReference type="PROSITE" id="PS01361">
    <property type="entry name" value="ZF_DOF_1"/>
    <property type="match status" value="1"/>
</dbReference>
<proteinExistence type="predicted"/>
<comment type="subcellular location">
    <subcellularLocation>
        <location evidence="8 9">Nucleus</location>
    </subcellularLocation>
</comment>
<keyword evidence="13" id="KW-1185">Reference proteome</keyword>
<keyword evidence="2 8" id="KW-0863">Zinc-finger</keyword>
<dbReference type="AlphaFoldDB" id="A0AAP0JD00"/>
<feature type="region of interest" description="Disordered" evidence="10">
    <location>
        <begin position="77"/>
        <end position="126"/>
    </location>
</feature>
<dbReference type="GO" id="GO:0003700">
    <property type="term" value="F:DNA-binding transcription factor activity"/>
    <property type="evidence" value="ECO:0007669"/>
    <property type="project" value="UniProtKB-UniRule"/>
</dbReference>
<keyword evidence="7 8" id="KW-0539">Nucleus</keyword>
<dbReference type="PANTHER" id="PTHR31992">
    <property type="entry name" value="DOF ZINC FINGER PROTEIN DOF1.4-RELATED"/>
    <property type="match status" value="1"/>
</dbReference>
<dbReference type="EMBL" id="JBBNAG010000005">
    <property type="protein sequence ID" value="KAK9131728.1"/>
    <property type="molecule type" value="Genomic_DNA"/>
</dbReference>
<comment type="function">
    <text evidence="9">Transcription factor that binds specifically to a 5'-AA[AG]G-3' consensus core sequence.</text>
</comment>
<evidence type="ECO:0000256" key="6">
    <source>
        <dbReference type="ARBA" id="ARBA00023163"/>
    </source>
</evidence>
<dbReference type="Pfam" id="PF02701">
    <property type="entry name" value="Zn_ribbon_Dof"/>
    <property type="match status" value="1"/>
</dbReference>
<sequence length="262" mass="29330">MIKCMPKMQLQLQQQEEEQQPQEQILCGQLKCPRCSSSNTKFCYYNNYNKSQPRHFCKACRRHWTLGGTLRNVPVGGARKNKRIKAAAATTTTTATTNKSKNSTSCSSSSTTSSTDNQEQPWQGNREVARYSDYVMNYNDLNREDDHNMKISLLSHHLPCTFPFIASSSTELIGTSTSDHTCLISPFNAQFGQFTPSSSASTTSSDSHNYMSSTAITTNPSSSTTITDCVDSLSWDYLDTLVSTDLKLPWEDYFQTTQEPVI</sequence>
<dbReference type="Proteomes" id="UP001419268">
    <property type="component" value="Unassembled WGS sequence"/>
</dbReference>
<dbReference type="InterPro" id="IPR003851">
    <property type="entry name" value="Znf_Dof"/>
</dbReference>
<accession>A0AAP0JD00</accession>
<evidence type="ECO:0000256" key="10">
    <source>
        <dbReference type="SAM" id="MobiDB-lite"/>
    </source>
</evidence>
<comment type="caution">
    <text evidence="12">The sequence shown here is derived from an EMBL/GenBank/DDBJ whole genome shotgun (WGS) entry which is preliminary data.</text>
</comment>
<evidence type="ECO:0000313" key="12">
    <source>
        <dbReference type="EMBL" id="KAK9131728.1"/>
    </source>
</evidence>
<gene>
    <name evidence="12" type="ORF">Scep_011256</name>
</gene>
<keyword evidence="3 9" id="KW-0862">Zinc</keyword>
<keyword evidence="4 9" id="KW-0805">Transcription regulation</keyword>
<evidence type="ECO:0000259" key="11">
    <source>
        <dbReference type="PROSITE" id="PS50884"/>
    </source>
</evidence>
<dbReference type="GO" id="GO:0005634">
    <property type="term" value="C:nucleus"/>
    <property type="evidence" value="ECO:0007669"/>
    <property type="project" value="UniProtKB-SubCell"/>
</dbReference>
<keyword evidence="6 9" id="KW-0804">Transcription</keyword>
<evidence type="ECO:0000313" key="13">
    <source>
        <dbReference type="Proteomes" id="UP001419268"/>
    </source>
</evidence>
<feature type="domain" description="Dof-type" evidence="11">
    <location>
        <begin position="30"/>
        <end position="84"/>
    </location>
</feature>
<evidence type="ECO:0000256" key="4">
    <source>
        <dbReference type="ARBA" id="ARBA00023015"/>
    </source>
</evidence>
<dbReference type="GO" id="GO:0003677">
    <property type="term" value="F:DNA binding"/>
    <property type="evidence" value="ECO:0007669"/>
    <property type="project" value="UniProtKB-UniRule"/>
</dbReference>
<dbReference type="PANTHER" id="PTHR31992:SF97">
    <property type="entry name" value="DOF ZINC FINGER PROTEIN"/>
    <property type="match status" value="1"/>
</dbReference>
<reference evidence="12 13" key="1">
    <citation type="submission" date="2024-01" db="EMBL/GenBank/DDBJ databases">
        <title>Genome assemblies of Stephania.</title>
        <authorList>
            <person name="Yang L."/>
        </authorList>
    </citation>
    <scope>NUCLEOTIDE SEQUENCE [LARGE SCALE GENOMIC DNA]</scope>
    <source>
        <strain evidence="12">JXDWG</strain>
        <tissue evidence="12">Leaf</tissue>
    </source>
</reference>
<name>A0AAP0JD00_9MAGN</name>
<feature type="compositionally biased region" description="Low complexity" evidence="10">
    <location>
        <begin position="86"/>
        <end position="115"/>
    </location>
</feature>
<organism evidence="12 13">
    <name type="scientific">Stephania cephalantha</name>
    <dbReference type="NCBI Taxonomy" id="152367"/>
    <lineage>
        <taxon>Eukaryota</taxon>
        <taxon>Viridiplantae</taxon>
        <taxon>Streptophyta</taxon>
        <taxon>Embryophyta</taxon>
        <taxon>Tracheophyta</taxon>
        <taxon>Spermatophyta</taxon>
        <taxon>Magnoliopsida</taxon>
        <taxon>Ranunculales</taxon>
        <taxon>Menispermaceae</taxon>
        <taxon>Menispermoideae</taxon>
        <taxon>Cissampelideae</taxon>
        <taxon>Stephania</taxon>
    </lineage>
</organism>
<keyword evidence="1 9" id="KW-0479">Metal-binding</keyword>
<dbReference type="GO" id="GO:0008270">
    <property type="term" value="F:zinc ion binding"/>
    <property type="evidence" value="ECO:0007669"/>
    <property type="project" value="UniProtKB-KW"/>
</dbReference>
<evidence type="ECO:0000256" key="5">
    <source>
        <dbReference type="ARBA" id="ARBA00023125"/>
    </source>
</evidence>
<evidence type="ECO:0000256" key="9">
    <source>
        <dbReference type="RuleBase" id="RU369094"/>
    </source>
</evidence>
<keyword evidence="5 8" id="KW-0238">DNA-binding</keyword>